<organism evidence="2 3">
    <name type="scientific">Gymnopus androsaceus JB14</name>
    <dbReference type="NCBI Taxonomy" id="1447944"/>
    <lineage>
        <taxon>Eukaryota</taxon>
        <taxon>Fungi</taxon>
        <taxon>Dikarya</taxon>
        <taxon>Basidiomycota</taxon>
        <taxon>Agaricomycotina</taxon>
        <taxon>Agaricomycetes</taxon>
        <taxon>Agaricomycetidae</taxon>
        <taxon>Agaricales</taxon>
        <taxon>Marasmiineae</taxon>
        <taxon>Omphalotaceae</taxon>
        <taxon>Gymnopus</taxon>
    </lineage>
</organism>
<accession>A0A6A4H7C0</accession>
<dbReference type="EMBL" id="ML769577">
    <property type="protein sequence ID" value="KAE9393234.1"/>
    <property type="molecule type" value="Genomic_DNA"/>
</dbReference>
<name>A0A6A4H7C0_9AGAR</name>
<evidence type="ECO:0000256" key="1">
    <source>
        <dbReference type="SAM" id="MobiDB-lite"/>
    </source>
</evidence>
<reference evidence="2" key="1">
    <citation type="journal article" date="2019" name="Environ. Microbiol.">
        <title>Fungal ecological strategies reflected in gene transcription - a case study of two litter decomposers.</title>
        <authorList>
            <person name="Barbi F."/>
            <person name="Kohler A."/>
            <person name="Barry K."/>
            <person name="Baskaran P."/>
            <person name="Daum C."/>
            <person name="Fauchery L."/>
            <person name="Ihrmark K."/>
            <person name="Kuo A."/>
            <person name="LaButti K."/>
            <person name="Lipzen A."/>
            <person name="Morin E."/>
            <person name="Grigoriev I.V."/>
            <person name="Henrissat B."/>
            <person name="Lindahl B."/>
            <person name="Martin F."/>
        </authorList>
    </citation>
    <scope>NUCLEOTIDE SEQUENCE</scope>
    <source>
        <strain evidence="2">JB14</strain>
    </source>
</reference>
<proteinExistence type="predicted"/>
<dbReference type="AlphaFoldDB" id="A0A6A4H7C0"/>
<dbReference type="OrthoDB" id="5396786at2759"/>
<evidence type="ECO:0000313" key="2">
    <source>
        <dbReference type="EMBL" id="KAE9393234.1"/>
    </source>
</evidence>
<dbReference type="Proteomes" id="UP000799118">
    <property type="component" value="Unassembled WGS sequence"/>
</dbReference>
<feature type="compositionally biased region" description="Low complexity" evidence="1">
    <location>
        <begin position="466"/>
        <end position="475"/>
    </location>
</feature>
<protein>
    <submittedName>
        <fullName evidence="2">Uncharacterized protein</fullName>
    </submittedName>
</protein>
<keyword evidence="3" id="KW-1185">Reference proteome</keyword>
<gene>
    <name evidence="2" type="ORF">BT96DRAFT_1023104</name>
</gene>
<sequence>MPAELKDLLSDDDPSITLTGLLTSAVHDQEPPYTLEGILETLRNSDLACHLDPLNSLSILLPCPDPAVDSLLDLMSAECSAKEIIIASEENLERLHRAAVLDEEDEAEDDEEGPPKDLAISAQVLRLVRLFSVIIKVPFRRKSAAEMIKPFIPELQSTIRITGGKFSKESGRETILHSARLVDRILEWTQNKDGVTKEEIDACKDILVPFVESVVDSLVHCIHASLAKRAFKQCFPRLGLRENLDSGWEENAEAVNAAISSHSRAGDLLELLYNREAPLLTSPEPSYSEKNFSLLLPIVIASIQANTLLDESLSFLLLHLSQTHTLGRELEPETVIPLCTILPGLASAHPDAFIRHCTFRVLGLVLTVAPVPLRMQILQDLASDKSMPQMRVAVIGLRELRSLQTYPPDLFADSKKPLTVKEIEESTSCFGLRSVLALYFVVEMRDVKNRTGIRDRDNQANIERYSSCSDASSSSKVDRGSRAGGTEPLRANAAHLHSHAVIPLVSLKMGLERIDEQRKSL</sequence>
<feature type="region of interest" description="Disordered" evidence="1">
    <location>
        <begin position="466"/>
        <end position="487"/>
    </location>
</feature>
<evidence type="ECO:0000313" key="3">
    <source>
        <dbReference type="Proteomes" id="UP000799118"/>
    </source>
</evidence>